<proteinExistence type="predicted"/>
<dbReference type="Gene3D" id="2.30.22.10">
    <property type="entry name" value="Head domain of nucleotide exchange factor GrpE"/>
    <property type="match status" value="1"/>
</dbReference>
<dbReference type="SUPFAM" id="SSF51064">
    <property type="entry name" value="Head domain of nucleotide exchange factor GrpE"/>
    <property type="match status" value="1"/>
</dbReference>
<name>A0A4R2R451_9PSEU</name>
<dbReference type="GO" id="GO:0051087">
    <property type="term" value="F:protein-folding chaperone binding"/>
    <property type="evidence" value="ECO:0007669"/>
    <property type="project" value="InterPro"/>
</dbReference>
<keyword evidence="1" id="KW-0143">Chaperone</keyword>
<comment type="caution">
    <text evidence="3">The sequence shown here is derived from an EMBL/GenBank/DDBJ whole genome shotgun (WGS) entry which is preliminary data.</text>
</comment>
<keyword evidence="4" id="KW-1185">Reference proteome</keyword>
<evidence type="ECO:0000313" key="4">
    <source>
        <dbReference type="Proteomes" id="UP000294911"/>
    </source>
</evidence>
<dbReference type="GO" id="GO:0000774">
    <property type="term" value="F:adenyl-nucleotide exchange factor activity"/>
    <property type="evidence" value="ECO:0007669"/>
    <property type="project" value="InterPro"/>
</dbReference>
<sequence length="185" mass="19607">MASWFRRSKRSGTATADGVDSVDGVDVDDGAVTAEELTEGERSDPPTSPTRLPTAAELAAYDAGTDLDPGGTEPEAGTSEHGVEPDQVSTDRQALIQLCLYALDRARSSGVAERIEHGLADVGVRALRPDGERFDPAVHEAGATVATEDVTLDGFVAETEVVGFADRDRMLRPPIVTVYTRNGPR</sequence>
<evidence type="ECO:0000256" key="1">
    <source>
        <dbReference type="ARBA" id="ARBA00023186"/>
    </source>
</evidence>
<dbReference type="EMBL" id="SLXQ01000001">
    <property type="protein sequence ID" value="TCP57353.1"/>
    <property type="molecule type" value="Genomic_DNA"/>
</dbReference>
<dbReference type="RefSeq" id="WP_243658773.1">
    <property type="nucleotide sequence ID" value="NZ_SLXQ01000001.1"/>
</dbReference>
<evidence type="ECO:0000256" key="2">
    <source>
        <dbReference type="SAM" id="MobiDB-lite"/>
    </source>
</evidence>
<dbReference type="Pfam" id="PF01025">
    <property type="entry name" value="GrpE"/>
    <property type="match status" value="1"/>
</dbReference>
<dbReference type="InterPro" id="IPR009012">
    <property type="entry name" value="GrpE_head"/>
</dbReference>
<gene>
    <name evidence="3" type="ORF">EV191_1011308</name>
</gene>
<dbReference type="InterPro" id="IPR000740">
    <property type="entry name" value="GrpE"/>
</dbReference>
<feature type="compositionally biased region" description="Basic residues" evidence="2">
    <location>
        <begin position="1"/>
        <end position="10"/>
    </location>
</feature>
<evidence type="ECO:0000313" key="3">
    <source>
        <dbReference type="EMBL" id="TCP57353.1"/>
    </source>
</evidence>
<dbReference type="GO" id="GO:0042803">
    <property type="term" value="F:protein homodimerization activity"/>
    <property type="evidence" value="ECO:0007669"/>
    <property type="project" value="InterPro"/>
</dbReference>
<organism evidence="3 4">
    <name type="scientific">Tamaricihabitans halophyticus</name>
    <dbReference type="NCBI Taxonomy" id="1262583"/>
    <lineage>
        <taxon>Bacteria</taxon>
        <taxon>Bacillati</taxon>
        <taxon>Actinomycetota</taxon>
        <taxon>Actinomycetes</taxon>
        <taxon>Pseudonocardiales</taxon>
        <taxon>Pseudonocardiaceae</taxon>
        <taxon>Tamaricihabitans</taxon>
    </lineage>
</organism>
<dbReference type="AlphaFoldDB" id="A0A4R2R451"/>
<accession>A0A4R2R451</accession>
<reference evidence="3 4" key="1">
    <citation type="submission" date="2019-03" db="EMBL/GenBank/DDBJ databases">
        <title>Genomic Encyclopedia of Type Strains, Phase IV (KMG-IV): sequencing the most valuable type-strain genomes for metagenomic binning, comparative biology and taxonomic classification.</title>
        <authorList>
            <person name="Goeker M."/>
        </authorList>
    </citation>
    <scope>NUCLEOTIDE SEQUENCE [LARGE SCALE GENOMIC DNA]</scope>
    <source>
        <strain evidence="3 4">DSM 45765</strain>
    </source>
</reference>
<dbReference type="Proteomes" id="UP000294911">
    <property type="component" value="Unassembled WGS sequence"/>
</dbReference>
<feature type="region of interest" description="Disordered" evidence="2">
    <location>
        <begin position="1"/>
        <end position="89"/>
    </location>
</feature>
<protein>
    <submittedName>
        <fullName evidence="3">GrpE protein</fullName>
    </submittedName>
</protein>
<dbReference type="GO" id="GO:0006457">
    <property type="term" value="P:protein folding"/>
    <property type="evidence" value="ECO:0007669"/>
    <property type="project" value="InterPro"/>
</dbReference>